<evidence type="ECO:0000256" key="1">
    <source>
        <dbReference type="ARBA" id="ARBA00004240"/>
    </source>
</evidence>
<comment type="similarity">
    <text evidence="2">Belongs to the leprecan family.</text>
</comment>
<proteinExistence type="inferred from homology"/>
<dbReference type="Pfam" id="PF23557">
    <property type="entry name" value="TPR_leprecan"/>
    <property type="match status" value="1"/>
</dbReference>
<evidence type="ECO:0000256" key="10">
    <source>
        <dbReference type="ARBA" id="ARBA00078679"/>
    </source>
</evidence>
<protein>
    <recommendedName>
        <fullName evidence="8">Endoplasmic reticulum protein SC65</fullName>
    </recommendedName>
    <alternativeName>
        <fullName evidence="9">Leprecan-like protein 4</fullName>
    </alternativeName>
    <alternativeName>
        <fullName evidence="11">Prolyl 3-hydroxylase family member 4</fullName>
    </alternativeName>
    <alternativeName>
        <fullName evidence="10">Synaptonemal complex protein SC65</fullName>
    </alternativeName>
</protein>
<dbReference type="AlphaFoldDB" id="A0A6I8PFZ2"/>
<feature type="compositionally biased region" description="Basic and acidic residues" evidence="12">
    <location>
        <begin position="139"/>
        <end position="148"/>
    </location>
</feature>
<accession>A0A6I8PFZ2</accession>
<evidence type="ECO:0000256" key="4">
    <source>
        <dbReference type="ARBA" id="ARBA00022824"/>
    </source>
</evidence>
<reference evidence="14" key="3">
    <citation type="submission" date="2025-09" db="UniProtKB">
        <authorList>
            <consortium name="Ensembl"/>
        </authorList>
    </citation>
    <scope>IDENTIFICATION</scope>
    <source>
        <strain evidence="14">Glennie</strain>
    </source>
</reference>
<dbReference type="SUPFAM" id="SSF48452">
    <property type="entry name" value="TPR-like"/>
    <property type="match status" value="1"/>
</dbReference>
<comment type="function">
    <text evidence="6">Part of a complex composed of PLOD1, P3H3 and P3H4 that catalyzes hydroxylation of lysine residues in collagen alpha chains and is required for normal assembly and cross-linking of collagen fibrils. Required for normal bone density and normal skin stability via its role in hydroxylation of lysine residues in collagen alpha chains and in collagen fibril assembly.</text>
</comment>
<evidence type="ECO:0000256" key="9">
    <source>
        <dbReference type="ARBA" id="ARBA00076444"/>
    </source>
</evidence>
<feature type="region of interest" description="Disordered" evidence="12">
    <location>
        <begin position="116"/>
        <end position="190"/>
    </location>
</feature>
<dbReference type="PANTHER" id="PTHR13986:SF4">
    <property type="entry name" value="ENDOPLASMIC RETICULUM PROTEIN SC65"/>
    <property type="match status" value="1"/>
</dbReference>
<dbReference type="FunCoup" id="A0A6I8PFZ2">
    <property type="interactions" value="337"/>
</dbReference>
<evidence type="ECO:0000256" key="8">
    <source>
        <dbReference type="ARBA" id="ARBA00072458"/>
    </source>
</evidence>
<dbReference type="PANTHER" id="PTHR13986">
    <property type="entry name" value="PROTEIN LYSINE HYDROXYLATION COMPLEX COMPONENT"/>
    <property type="match status" value="1"/>
</dbReference>
<feature type="region of interest" description="Disordered" evidence="12">
    <location>
        <begin position="34"/>
        <end position="73"/>
    </location>
</feature>
<keyword evidence="4" id="KW-0256">Endoplasmic reticulum</keyword>
<organism evidence="14 15">
    <name type="scientific">Ornithorhynchus anatinus</name>
    <name type="common">Duckbill platypus</name>
    <dbReference type="NCBI Taxonomy" id="9258"/>
    <lineage>
        <taxon>Eukaryota</taxon>
        <taxon>Metazoa</taxon>
        <taxon>Chordata</taxon>
        <taxon>Craniata</taxon>
        <taxon>Vertebrata</taxon>
        <taxon>Euteleostomi</taxon>
        <taxon>Mammalia</taxon>
        <taxon>Monotremata</taxon>
        <taxon>Ornithorhynchidae</taxon>
        <taxon>Ornithorhynchus</taxon>
    </lineage>
</organism>
<dbReference type="OMA" id="EAFCGRN"/>
<comment type="subcellular location">
    <subcellularLocation>
        <location evidence="1">Endoplasmic reticulum</location>
    </subcellularLocation>
</comment>
<evidence type="ECO:0000256" key="2">
    <source>
        <dbReference type="ARBA" id="ARBA00006487"/>
    </source>
</evidence>
<evidence type="ECO:0000313" key="15">
    <source>
        <dbReference type="Proteomes" id="UP000002279"/>
    </source>
</evidence>
<dbReference type="Gene3D" id="1.25.40.10">
    <property type="entry name" value="Tetratricopeptide repeat domain"/>
    <property type="match status" value="1"/>
</dbReference>
<evidence type="ECO:0000256" key="7">
    <source>
        <dbReference type="ARBA" id="ARBA00061846"/>
    </source>
</evidence>
<keyword evidence="3" id="KW-0732">Signal</keyword>
<dbReference type="GO" id="GO:0005783">
    <property type="term" value="C:endoplasmic reticulum"/>
    <property type="evidence" value="ECO:0000318"/>
    <property type="project" value="GO_Central"/>
</dbReference>
<feature type="region of interest" description="Disordered" evidence="12">
    <location>
        <begin position="279"/>
        <end position="304"/>
    </location>
</feature>
<reference evidence="14 15" key="1">
    <citation type="journal article" date="2008" name="Nature">
        <title>Genome analysis of the platypus reveals unique signatures of evolution.</title>
        <authorList>
            <person name="Warren W.C."/>
            <person name="Hillier L.W."/>
            <person name="Marshall Graves J.A."/>
            <person name="Birney E."/>
            <person name="Ponting C.P."/>
            <person name="Grutzner F."/>
            <person name="Belov K."/>
            <person name="Miller W."/>
            <person name="Clarke L."/>
            <person name="Chinwalla A.T."/>
            <person name="Yang S.P."/>
            <person name="Heger A."/>
            <person name="Locke D.P."/>
            <person name="Miethke P."/>
            <person name="Waters P.D."/>
            <person name="Veyrunes F."/>
            <person name="Fulton L."/>
            <person name="Fulton B."/>
            <person name="Graves T."/>
            <person name="Wallis J."/>
            <person name="Puente X.S."/>
            <person name="Lopez-Otin C."/>
            <person name="Ordonez G.R."/>
            <person name="Eichler E.E."/>
            <person name="Chen L."/>
            <person name="Cheng Z."/>
            <person name="Deakin J.E."/>
            <person name="Alsop A."/>
            <person name="Thompson K."/>
            <person name="Kirby P."/>
            <person name="Papenfuss A.T."/>
            <person name="Wakefield M.J."/>
            <person name="Olender T."/>
            <person name="Lancet D."/>
            <person name="Huttley G.A."/>
            <person name="Smit A.F."/>
            <person name="Pask A."/>
            <person name="Temple-Smith P."/>
            <person name="Batzer M.A."/>
            <person name="Walker J.A."/>
            <person name="Konkel M.K."/>
            <person name="Harris R.S."/>
            <person name="Whittington C.M."/>
            <person name="Wong E.S."/>
            <person name="Gemmell N.J."/>
            <person name="Buschiazzo E."/>
            <person name="Vargas Jentzsch I.M."/>
            <person name="Merkel A."/>
            <person name="Schmitz J."/>
            <person name="Zemann A."/>
            <person name="Churakov G."/>
            <person name="Kriegs J.O."/>
            <person name="Brosius J."/>
            <person name="Murchison E.P."/>
            <person name="Sachidanandam R."/>
            <person name="Smith C."/>
            <person name="Hannon G.J."/>
            <person name="Tsend-Ayush E."/>
            <person name="McMillan D."/>
            <person name="Attenborough R."/>
            <person name="Rens W."/>
            <person name="Ferguson-Smith M."/>
            <person name="Lefevre C.M."/>
            <person name="Sharp J.A."/>
            <person name="Nicholas K.R."/>
            <person name="Ray D.A."/>
            <person name="Kube M."/>
            <person name="Reinhardt R."/>
            <person name="Pringle T.H."/>
            <person name="Taylor J."/>
            <person name="Jones R.C."/>
            <person name="Nixon B."/>
            <person name="Dacheux J.L."/>
            <person name="Niwa H."/>
            <person name="Sekita Y."/>
            <person name="Huang X."/>
            <person name="Stark A."/>
            <person name="Kheradpour P."/>
            <person name="Kellis M."/>
            <person name="Flicek P."/>
            <person name="Chen Y."/>
            <person name="Webber C."/>
            <person name="Hardison R."/>
            <person name="Nelson J."/>
            <person name="Hallsworth-Pepin K."/>
            <person name="Delehaunty K."/>
            <person name="Markovic C."/>
            <person name="Minx P."/>
            <person name="Feng Y."/>
            <person name="Kremitzki C."/>
            <person name="Mitreva M."/>
            <person name="Glasscock J."/>
            <person name="Wylie T."/>
            <person name="Wohldmann P."/>
            <person name="Thiru P."/>
            <person name="Nhan M.N."/>
            <person name="Pohl C.S."/>
            <person name="Smith S.M."/>
            <person name="Hou S."/>
            <person name="Nefedov M."/>
            <person name="de Jong P.J."/>
            <person name="Renfree M.B."/>
            <person name="Mardis E.R."/>
            <person name="Wilson R.K."/>
        </authorList>
    </citation>
    <scope>NUCLEOTIDE SEQUENCE [LARGE SCALE GENOMIC DNA]</scope>
    <source>
        <strain evidence="14 15">Glennie</strain>
    </source>
</reference>
<sequence>DLQNNLFSFCLHLICKRTHFFFGGVGASRTFTWRETGRGGATGQRGQTVPTPDPPPASGSGRRGGREGCPRRGTWGVPGVELAAVLEGAVVVIADKVSDLNLAGAELGHEVAVDDHVLQGPGAGPAPGPGRPPQEQDEGQQHRREEKVAAAGPGRSWARDRAGHGAGRPRSGECEPRADAPRPPDPAPLKAVNVDGVGGRGAPLLLPLFLLLLRGCGVRGQYEEYSFRGFPQAELRPLQAAYAAALERYEGENWRESVRGLEGALRLHRLLRDSEAHCHARCSDPRPGGPASPQPPPPPGETGDQWARELGLFAHVLHRAACLRGCKRDLPVFRLPYPPRQLLRDFQSRLPYLYLHYALFKTNRPEKAVAAAHTFLQRNPKHDMTLKYLNYYRGLVDVDEYLTDLEAQPYEAVFVRAVKLYNAGDFRLSVADMERALADYLAGFGRCLAGCEGAHELSTFRDFYPAIADRLAEALQCKVDCEADLTPNVGGYFVDKFVATMYHYLQFAYYKLNDVKQAARSVASYMLFDPTDNIMQQNLVYYRFHRERWGLQEEDFQPRPEAVQYHNQTAELRELLDFAQLYLQMDDDEMELEETVKPDRPELPSDSEFEGDGDYEEGIYADWWQEPDAKGDEAEAGLCQGGEGRVLQREGWRLGSGRDGSRGAGGMQVRQWEGWRLGAGGTSPRGWSVFPGESGN</sequence>
<evidence type="ECO:0000256" key="11">
    <source>
        <dbReference type="ARBA" id="ARBA00082188"/>
    </source>
</evidence>
<feature type="compositionally biased region" description="Pro residues" evidence="12">
    <location>
        <begin position="287"/>
        <end position="300"/>
    </location>
</feature>
<dbReference type="GeneTree" id="ENSGT00940000153814"/>
<dbReference type="GO" id="GO:0030199">
    <property type="term" value="P:collagen fibril organization"/>
    <property type="evidence" value="ECO:0000318"/>
    <property type="project" value="GO_Central"/>
</dbReference>
<evidence type="ECO:0000256" key="6">
    <source>
        <dbReference type="ARBA" id="ARBA00057860"/>
    </source>
</evidence>
<dbReference type="Ensembl" id="ENSOANT00000048393.1">
    <property type="protein sequence ID" value="ENSOANP00000052861.1"/>
    <property type="gene ID" value="ENSOANG00000041176.1"/>
</dbReference>
<evidence type="ECO:0000256" key="5">
    <source>
        <dbReference type="ARBA" id="ARBA00023180"/>
    </source>
</evidence>
<comment type="subunit">
    <text evidence="7">Interacts with PLOD1, P3H3 and PPIB. Identified in a complex with PLOD1 and P3H3.</text>
</comment>
<feature type="region of interest" description="Disordered" evidence="12">
    <location>
        <begin position="675"/>
        <end position="696"/>
    </location>
</feature>
<gene>
    <name evidence="14" type="primary">P3H4</name>
</gene>
<dbReference type="InterPro" id="IPR011990">
    <property type="entry name" value="TPR-like_helical_dom_sf"/>
</dbReference>
<evidence type="ECO:0000256" key="12">
    <source>
        <dbReference type="SAM" id="MobiDB-lite"/>
    </source>
</evidence>
<keyword evidence="15" id="KW-1185">Reference proteome</keyword>
<evidence type="ECO:0000256" key="3">
    <source>
        <dbReference type="ARBA" id="ARBA00022729"/>
    </source>
</evidence>
<evidence type="ECO:0000259" key="13">
    <source>
        <dbReference type="Pfam" id="PF23557"/>
    </source>
</evidence>
<dbReference type="InterPro" id="IPR052284">
    <property type="entry name" value="Collagen_mod_leprecan"/>
</dbReference>
<dbReference type="Proteomes" id="UP000002279">
    <property type="component" value="Chromosome 11"/>
</dbReference>
<feature type="domain" description="Leprecan-like alpha-helical" evidence="13">
    <location>
        <begin position="237"/>
        <end position="546"/>
    </location>
</feature>
<evidence type="ECO:0000313" key="14">
    <source>
        <dbReference type="Ensembl" id="ENSOANP00000052861.1"/>
    </source>
</evidence>
<reference evidence="14" key="2">
    <citation type="submission" date="2025-08" db="UniProtKB">
        <authorList>
            <consortium name="Ensembl"/>
        </authorList>
    </citation>
    <scope>IDENTIFICATION</scope>
    <source>
        <strain evidence="14">Glennie</strain>
    </source>
</reference>
<dbReference type="InParanoid" id="A0A6I8PFZ2"/>
<name>A0A6I8PFZ2_ORNAN</name>
<dbReference type="InterPro" id="IPR056585">
    <property type="entry name" value="Leprecan_dom"/>
</dbReference>
<feature type="compositionally biased region" description="Basic and acidic residues" evidence="12">
    <location>
        <begin position="170"/>
        <end position="182"/>
    </location>
</feature>
<dbReference type="FunFam" id="1.25.40.10:FF:000119">
    <property type="entry name" value="synaptonemal complex protein SC65"/>
    <property type="match status" value="1"/>
</dbReference>
<keyword evidence="5" id="KW-0325">Glycoprotein</keyword>
<dbReference type="Bgee" id="ENSOANG00000041176">
    <property type="expression patterns" value="Expressed in fibroblast and 7 other cell types or tissues"/>
</dbReference>